<proteinExistence type="predicted"/>
<name>A0A1H0GC90_9PSEU</name>
<protein>
    <submittedName>
        <fullName evidence="1">Uncharacterized protein</fullName>
    </submittedName>
</protein>
<sequence>MRVRVYREAMSIEALDPEAAWVPGTCTLPAQDRPPRVAEFDDLFATSLRGLGRYSPTGLWMDLDPTPETAARAAALVMRETGCCSFFIFALVAAEGALTLDVRVPDARVDVLDALASRAAAVAALPG</sequence>
<reference evidence="2" key="1">
    <citation type="submission" date="2016-10" db="EMBL/GenBank/DDBJ databases">
        <authorList>
            <person name="Varghese N."/>
            <person name="Submissions S."/>
        </authorList>
    </citation>
    <scope>NUCLEOTIDE SEQUENCE [LARGE SCALE GENOMIC DNA]</scope>
    <source>
        <strain evidence="2">IBRC-M 10655</strain>
    </source>
</reference>
<evidence type="ECO:0000313" key="1">
    <source>
        <dbReference type="EMBL" id="SDO04451.1"/>
    </source>
</evidence>
<dbReference type="EMBL" id="FNJB01000001">
    <property type="protein sequence ID" value="SDO04451.1"/>
    <property type="molecule type" value="Genomic_DNA"/>
</dbReference>
<keyword evidence="2" id="KW-1185">Reference proteome</keyword>
<organism evidence="1 2">
    <name type="scientific">Actinokineospora alba</name>
    <dbReference type="NCBI Taxonomy" id="504798"/>
    <lineage>
        <taxon>Bacteria</taxon>
        <taxon>Bacillati</taxon>
        <taxon>Actinomycetota</taxon>
        <taxon>Actinomycetes</taxon>
        <taxon>Pseudonocardiales</taxon>
        <taxon>Pseudonocardiaceae</taxon>
        <taxon>Actinokineospora</taxon>
    </lineage>
</organism>
<accession>A0A1H0GC90</accession>
<dbReference type="Proteomes" id="UP000199651">
    <property type="component" value="Unassembled WGS sequence"/>
</dbReference>
<evidence type="ECO:0000313" key="2">
    <source>
        <dbReference type="Proteomes" id="UP000199651"/>
    </source>
</evidence>
<dbReference type="AlphaFoldDB" id="A0A1H0GC90"/>
<gene>
    <name evidence="1" type="ORF">SAMN05192558_101741</name>
</gene>
<dbReference type="STRING" id="504798.SAMN05421871_103130"/>